<evidence type="ECO:0000313" key="2">
    <source>
        <dbReference type="EMBL" id="JAH97420.1"/>
    </source>
</evidence>
<reference evidence="2" key="2">
    <citation type="journal article" date="2015" name="Fish Shellfish Immunol.">
        <title>Early steps in the European eel (Anguilla anguilla)-Vibrio vulnificus interaction in the gills: Role of the RtxA13 toxin.</title>
        <authorList>
            <person name="Callol A."/>
            <person name="Pajuelo D."/>
            <person name="Ebbesson L."/>
            <person name="Teles M."/>
            <person name="MacKenzie S."/>
            <person name="Amaro C."/>
        </authorList>
    </citation>
    <scope>NUCLEOTIDE SEQUENCE</scope>
</reference>
<sequence length="56" mass="6291">MYGCFYRWLRSIVYCCIYVTVTVVVRTLSRCSSAQSLSGTTSTSSCCLVEVYGWSN</sequence>
<protein>
    <submittedName>
        <fullName evidence="2">Uncharacterized protein</fullName>
    </submittedName>
</protein>
<keyword evidence="1" id="KW-0812">Transmembrane</keyword>
<evidence type="ECO:0000256" key="1">
    <source>
        <dbReference type="SAM" id="Phobius"/>
    </source>
</evidence>
<dbReference type="EMBL" id="GBXM01011157">
    <property type="protein sequence ID" value="JAH97420.1"/>
    <property type="molecule type" value="Transcribed_RNA"/>
</dbReference>
<dbReference type="AlphaFoldDB" id="A0A0E9X6C6"/>
<organism evidence="2">
    <name type="scientific">Anguilla anguilla</name>
    <name type="common">European freshwater eel</name>
    <name type="synonym">Muraena anguilla</name>
    <dbReference type="NCBI Taxonomy" id="7936"/>
    <lineage>
        <taxon>Eukaryota</taxon>
        <taxon>Metazoa</taxon>
        <taxon>Chordata</taxon>
        <taxon>Craniata</taxon>
        <taxon>Vertebrata</taxon>
        <taxon>Euteleostomi</taxon>
        <taxon>Actinopterygii</taxon>
        <taxon>Neopterygii</taxon>
        <taxon>Teleostei</taxon>
        <taxon>Anguilliformes</taxon>
        <taxon>Anguillidae</taxon>
        <taxon>Anguilla</taxon>
    </lineage>
</organism>
<proteinExistence type="predicted"/>
<name>A0A0E9X6C6_ANGAN</name>
<accession>A0A0E9X6C6</accession>
<feature type="transmembrane region" description="Helical" evidence="1">
    <location>
        <begin position="12"/>
        <end position="29"/>
    </location>
</feature>
<reference evidence="2" key="1">
    <citation type="submission" date="2014-11" db="EMBL/GenBank/DDBJ databases">
        <authorList>
            <person name="Amaro Gonzalez C."/>
        </authorList>
    </citation>
    <scope>NUCLEOTIDE SEQUENCE</scope>
</reference>
<keyword evidence="1" id="KW-0472">Membrane</keyword>
<keyword evidence="1" id="KW-1133">Transmembrane helix</keyword>